<gene>
    <name evidence="1" type="ORF">D9619_003765</name>
</gene>
<keyword evidence="2" id="KW-1185">Reference proteome</keyword>
<dbReference type="OrthoDB" id="2972047at2759"/>
<accession>A0A8H5AYI5</accession>
<dbReference type="EMBL" id="JAACJJ010000056">
    <property type="protein sequence ID" value="KAF5313263.1"/>
    <property type="molecule type" value="Genomic_DNA"/>
</dbReference>
<evidence type="ECO:0000313" key="2">
    <source>
        <dbReference type="Proteomes" id="UP000567179"/>
    </source>
</evidence>
<reference evidence="1 2" key="1">
    <citation type="journal article" date="2020" name="ISME J.">
        <title>Uncovering the hidden diversity of litter-decomposition mechanisms in mushroom-forming fungi.</title>
        <authorList>
            <person name="Floudas D."/>
            <person name="Bentzer J."/>
            <person name="Ahren D."/>
            <person name="Johansson T."/>
            <person name="Persson P."/>
            <person name="Tunlid A."/>
        </authorList>
    </citation>
    <scope>NUCLEOTIDE SEQUENCE [LARGE SCALE GENOMIC DNA]</scope>
    <source>
        <strain evidence="1 2">CBS 101986</strain>
    </source>
</reference>
<dbReference type="AlphaFoldDB" id="A0A8H5AYI5"/>
<sequence length="150" mass="16314">MSSVPILKNGEYHIYNGQRLLQSFPAGGAHSPFVSLITAGKFAGVYCKDVFVNGNSDAGIHFAVERAGENAYIVRSFSIYMTPPTSDHMLAEVKAVNDDLEWTVVENLRFMQFLNIPGTSLSLGIGQAVKLEGSGKGASQHFRFEFLGPL</sequence>
<organism evidence="1 2">
    <name type="scientific">Psilocybe cf. subviscida</name>
    <dbReference type="NCBI Taxonomy" id="2480587"/>
    <lineage>
        <taxon>Eukaryota</taxon>
        <taxon>Fungi</taxon>
        <taxon>Dikarya</taxon>
        <taxon>Basidiomycota</taxon>
        <taxon>Agaricomycotina</taxon>
        <taxon>Agaricomycetes</taxon>
        <taxon>Agaricomycetidae</taxon>
        <taxon>Agaricales</taxon>
        <taxon>Agaricineae</taxon>
        <taxon>Strophariaceae</taxon>
        <taxon>Psilocybe</taxon>
    </lineage>
</organism>
<comment type="caution">
    <text evidence="1">The sequence shown here is derived from an EMBL/GenBank/DDBJ whole genome shotgun (WGS) entry which is preliminary data.</text>
</comment>
<protein>
    <submittedName>
        <fullName evidence="1">Uncharacterized protein</fullName>
    </submittedName>
</protein>
<proteinExistence type="predicted"/>
<dbReference type="Proteomes" id="UP000567179">
    <property type="component" value="Unassembled WGS sequence"/>
</dbReference>
<evidence type="ECO:0000313" key="1">
    <source>
        <dbReference type="EMBL" id="KAF5313263.1"/>
    </source>
</evidence>
<name>A0A8H5AYI5_9AGAR</name>